<evidence type="ECO:0000313" key="1">
    <source>
        <dbReference type="EMBL" id="RIH90384.1"/>
    </source>
</evidence>
<accession>A0A399F0T7</accession>
<reference evidence="1 2" key="1">
    <citation type="submission" date="2018-08" db="EMBL/GenBank/DDBJ databases">
        <title>Meiothermus terrae DSM 26712 genome sequencing project.</title>
        <authorList>
            <person name="Da Costa M.S."/>
            <person name="Albuquerque L."/>
            <person name="Raposo P."/>
            <person name="Froufe H.J.C."/>
            <person name="Barroso C.S."/>
            <person name="Egas C."/>
        </authorList>
    </citation>
    <scope>NUCLEOTIDE SEQUENCE [LARGE SCALE GENOMIC DNA]</scope>
    <source>
        <strain evidence="1 2">DSM 26712</strain>
    </source>
</reference>
<name>A0A399F0T7_9DEIN</name>
<protein>
    <submittedName>
        <fullName evidence="1">Uncharacterized protein</fullName>
    </submittedName>
</protein>
<dbReference type="AlphaFoldDB" id="A0A399F0T7"/>
<gene>
    <name evidence="1" type="ORF">Mterra_00452</name>
</gene>
<proteinExistence type="predicted"/>
<organism evidence="1 2">
    <name type="scientific">Calidithermus terrae</name>
    <dbReference type="NCBI Taxonomy" id="1408545"/>
    <lineage>
        <taxon>Bacteria</taxon>
        <taxon>Thermotogati</taxon>
        <taxon>Deinococcota</taxon>
        <taxon>Deinococci</taxon>
        <taxon>Thermales</taxon>
        <taxon>Thermaceae</taxon>
        <taxon>Calidithermus</taxon>
    </lineage>
</organism>
<dbReference type="EMBL" id="QXDL01000010">
    <property type="protein sequence ID" value="RIH90384.1"/>
    <property type="molecule type" value="Genomic_DNA"/>
</dbReference>
<keyword evidence="2" id="KW-1185">Reference proteome</keyword>
<evidence type="ECO:0000313" key="2">
    <source>
        <dbReference type="Proteomes" id="UP000265715"/>
    </source>
</evidence>
<dbReference type="OrthoDB" id="164446at2"/>
<sequence length="131" mass="14349">MKRLLALWVLGSLAQGEGPGRVSRAVLSASRGGSDARAFPASLEKLWLRLELEGVPPDTLLTCAFLAEKTQAVPPERELERARLEVGGLINRVTYKLSRPPQGWSPGVYRVEVYLGGGQAPTLQIRFRIVL</sequence>
<comment type="caution">
    <text evidence="1">The sequence shown here is derived from an EMBL/GenBank/DDBJ whole genome shotgun (WGS) entry which is preliminary data.</text>
</comment>
<dbReference type="RefSeq" id="WP_119313688.1">
    <property type="nucleotide sequence ID" value="NZ_QXDL01000010.1"/>
</dbReference>
<dbReference type="Proteomes" id="UP000265715">
    <property type="component" value="Unassembled WGS sequence"/>
</dbReference>